<feature type="transmembrane region" description="Helical" evidence="1">
    <location>
        <begin position="16"/>
        <end position="34"/>
    </location>
</feature>
<dbReference type="PATRIC" id="fig|285983.3.peg.4090"/>
<dbReference type="Proteomes" id="UP000032512">
    <property type="component" value="Unassembled WGS sequence"/>
</dbReference>
<organism evidence="2 3">
    <name type="scientific">Mesobacillus subterraneus</name>
    <dbReference type="NCBI Taxonomy" id="285983"/>
    <lineage>
        <taxon>Bacteria</taxon>
        <taxon>Bacillati</taxon>
        <taxon>Bacillota</taxon>
        <taxon>Bacilli</taxon>
        <taxon>Bacillales</taxon>
        <taxon>Bacillaceae</taxon>
        <taxon>Mesobacillus</taxon>
    </lineage>
</organism>
<dbReference type="AlphaFoldDB" id="A0A0D6ZDJ4"/>
<evidence type="ECO:0000256" key="1">
    <source>
        <dbReference type="SAM" id="Phobius"/>
    </source>
</evidence>
<reference evidence="2 3" key="1">
    <citation type="submission" date="2015-01" db="EMBL/GenBank/DDBJ databases">
        <title>Draft genome sequences of the supercritical CO2 tolerant bacteria Bacillus subterraneus MITOT1 and Bacillus cereus MIT0214.</title>
        <authorList>
            <person name="Peet K.C."/>
            <person name="Thompson J.R."/>
        </authorList>
    </citation>
    <scope>NUCLEOTIDE SEQUENCE [LARGE SCALE GENOMIC DNA]</scope>
    <source>
        <strain evidence="2 3">MITOT1</strain>
    </source>
</reference>
<keyword evidence="1" id="KW-0472">Membrane</keyword>
<sequence length="94" mass="10729">MLSEIYVQSVDATTVYSVYLTLLISMSMAIFWVLRDTSIIDSNLFGIKLKPSSSEIAFKNKAELGISLRLQILKRVKIKINPGEEDSNFFSFRF</sequence>
<dbReference type="EMBL" id="JXIQ01000062">
    <property type="protein sequence ID" value="KIY22658.1"/>
    <property type="molecule type" value="Genomic_DNA"/>
</dbReference>
<keyword evidence="3" id="KW-1185">Reference proteome</keyword>
<protein>
    <submittedName>
        <fullName evidence="2">Uncharacterized protein</fullName>
    </submittedName>
</protein>
<keyword evidence="1" id="KW-0812">Transmembrane</keyword>
<dbReference type="RefSeq" id="WP_044392525.1">
    <property type="nucleotide sequence ID" value="NZ_JXIQ01000062.1"/>
</dbReference>
<comment type="caution">
    <text evidence="2">The sequence shown here is derived from an EMBL/GenBank/DDBJ whole genome shotgun (WGS) entry which is preliminary data.</text>
</comment>
<proteinExistence type="predicted"/>
<name>A0A0D6ZDJ4_9BACI</name>
<evidence type="ECO:0000313" key="3">
    <source>
        <dbReference type="Proteomes" id="UP000032512"/>
    </source>
</evidence>
<dbReference type="OrthoDB" id="2875098at2"/>
<keyword evidence="1" id="KW-1133">Transmembrane helix</keyword>
<accession>A0A0D6ZDJ4</accession>
<evidence type="ECO:0000313" key="2">
    <source>
        <dbReference type="EMBL" id="KIY22658.1"/>
    </source>
</evidence>
<gene>
    <name evidence="2" type="ORF">UB32_07505</name>
</gene>